<dbReference type="KEGG" id="pzh:CX676_04145"/>
<keyword evidence="1" id="KW-0472">Membrane</keyword>
<dbReference type="AlphaFoldDB" id="A0A2H5EVX0"/>
<reference evidence="2 3" key="1">
    <citation type="journal article" date="2013" name="Antonie Van Leeuwenhoek">
        <title>Paracoccus zhejiangensis sp. nov., isolated from activated sludge in wastewater-treatment system.</title>
        <authorList>
            <person name="Wu Z.G."/>
            <person name="Zhang D.F."/>
            <person name="Liu Y.L."/>
            <person name="Wang F."/>
            <person name="Jiang X."/>
            <person name="Li C."/>
            <person name="Li S.P."/>
            <person name="Hong Q."/>
            <person name="Li W.J."/>
        </authorList>
    </citation>
    <scope>NUCLEOTIDE SEQUENCE [LARGE SCALE GENOMIC DNA]</scope>
    <source>
        <strain evidence="2 3">J6</strain>
    </source>
</reference>
<evidence type="ECO:0000313" key="2">
    <source>
        <dbReference type="EMBL" id="AUH63456.1"/>
    </source>
</evidence>
<dbReference type="EMBL" id="CP025430">
    <property type="protein sequence ID" value="AUH63456.1"/>
    <property type="molecule type" value="Genomic_DNA"/>
</dbReference>
<dbReference type="Proteomes" id="UP000234530">
    <property type="component" value="Chromosome"/>
</dbReference>
<keyword evidence="1" id="KW-0812">Transmembrane</keyword>
<keyword evidence="3" id="KW-1185">Reference proteome</keyword>
<proteinExistence type="predicted"/>
<organism evidence="2 3">
    <name type="scientific">Paracoccus zhejiangensis</name>
    <dbReference type="NCBI Taxonomy" id="1077935"/>
    <lineage>
        <taxon>Bacteria</taxon>
        <taxon>Pseudomonadati</taxon>
        <taxon>Pseudomonadota</taxon>
        <taxon>Alphaproteobacteria</taxon>
        <taxon>Rhodobacterales</taxon>
        <taxon>Paracoccaceae</taxon>
        <taxon>Paracoccus</taxon>
    </lineage>
</organism>
<feature type="transmembrane region" description="Helical" evidence="1">
    <location>
        <begin position="116"/>
        <end position="134"/>
    </location>
</feature>
<sequence length="145" mass="15629">MNWFKDRGLDGRFLQFYAITVMMIIITAALVIGVMLAIDAGAPLQAIEGLPIAVLYLLFAGSVGSLLWIIPAAALFGSAFRRERRQAGVSQSASFAALVMTAGTGVMFVLLTESDMLPVIIFAPLALFAAPYVARKIYRDGAEQR</sequence>
<name>A0A2H5EVX0_9RHOB</name>
<feature type="transmembrane region" description="Helical" evidence="1">
    <location>
        <begin position="92"/>
        <end position="110"/>
    </location>
</feature>
<feature type="transmembrane region" description="Helical" evidence="1">
    <location>
        <begin position="16"/>
        <end position="38"/>
    </location>
</feature>
<accession>A0A2H5EVX0</accession>
<protein>
    <submittedName>
        <fullName evidence="2">Uncharacterized protein</fullName>
    </submittedName>
</protein>
<evidence type="ECO:0000256" key="1">
    <source>
        <dbReference type="SAM" id="Phobius"/>
    </source>
</evidence>
<gene>
    <name evidence="2" type="ORF">CX676_04145</name>
</gene>
<keyword evidence="1" id="KW-1133">Transmembrane helix</keyword>
<evidence type="ECO:0000313" key="3">
    <source>
        <dbReference type="Proteomes" id="UP000234530"/>
    </source>
</evidence>
<dbReference type="RefSeq" id="WP_101751498.1">
    <property type="nucleotide sequence ID" value="NZ_CP025430.1"/>
</dbReference>
<feature type="transmembrane region" description="Helical" evidence="1">
    <location>
        <begin position="50"/>
        <end position="80"/>
    </location>
</feature>